<organism evidence="2 3">
    <name type="scientific">Salinimicrobium profundisediminis</name>
    <dbReference type="NCBI Taxonomy" id="2994553"/>
    <lineage>
        <taxon>Bacteria</taxon>
        <taxon>Pseudomonadati</taxon>
        <taxon>Bacteroidota</taxon>
        <taxon>Flavobacteriia</taxon>
        <taxon>Flavobacteriales</taxon>
        <taxon>Flavobacteriaceae</taxon>
        <taxon>Salinimicrobium</taxon>
    </lineage>
</organism>
<evidence type="ECO:0000313" key="2">
    <source>
        <dbReference type="EMBL" id="MCX2837471.1"/>
    </source>
</evidence>
<protein>
    <submittedName>
        <fullName evidence="2">Helix-turn-helix transcriptional regulator</fullName>
    </submittedName>
</protein>
<gene>
    <name evidence="2" type="ORF">OQ279_04840</name>
</gene>
<dbReference type="Gene3D" id="1.10.260.40">
    <property type="entry name" value="lambda repressor-like DNA-binding domains"/>
    <property type="match status" value="1"/>
</dbReference>
<dbReference type="RefSeq" id="WP_266068703.1">
    <property type="nucleotide sequence ID" value="NZ_JAPJDA010000006.1"/>
</dbReference>
<reference evidence="2" key="1">
    <citation type="submission" date="2022-11" db="EMBL/GenBank/DDBJ databases">
        <title>Salinimicrobium profundisediminis sp. nov., isolated from deep-sea sediment of the Mariana Trench.</title>
        <authorList>
            <person name="Fu H."/>
        </authorList>
    </citation>
    <scope>NUCLEOTIDE SEQUENCE</scope>
    <source>
        <strain evidence="2">MT39</strain>
    </source>
</reference>
<dbReference type="CDD" id="cd00093">
    <property type="entry name" value="HTH_XRE"/>
    <property type="match status" value="1"/>
</dbReference>
<name>A0A9X3I049_9FLAO</name>
<dbReference type="GO" id="GO:0003677">
    <property type="term" value="F:DNA binding"/>
    <property type="evidence" value="ECO:0007669"/>
    <property type="project" value="InterPro"/>
</dbReference>
<evidence type="ECO:0000259" key="1">
    <source>
        <dbReference type="PROSITE" id="PS50943"/>
    </source>
</evidence>
<dbReference type="SUPFAM" id="SSF47413">
    <property type="entry name" value="lambda repressor-like DNA-binding domains"/>
    <property type="match status" value="1"/>
</dbReference>
<dbReference type="EMBL" id="JAPJDA010000006">
    <property type="protein sequence ID" value="MCX2837471.1"/>
    <property type="molecule type" value="Genomic_DNA"/>
</dbReference>
<keyword evidence="3" id="KW-1185">Reference proteome</keyword>
<proteinExistence type="predicted"/>
<dbReference type="InterPro" id="IPR010982">
    <property type="entry name" value="Lambda_DNA-bd_dom_sf"/>
</dbReference>
<comment type="caution">
    <text evidence="2">The sequence shown here is derived from an EMBL/GenBank/DDBJ whole genome shotgun (WGS) entry which is preliminary data.</text>
</comment>
<accession>A0A9X3I049</accession>
<dbReference type="AlphaFoldDB" id="A0A9X3I049"/>
<dbReference type="InterPro" id="IPR001387">
    <property type="entry name" value="Cro/C1-type_HTH"/>
</dbReference>
<dbReference type="Proteomes" id="UP001148482">
    <property type="component" value="Unassembled WGS sequence"/>
</dbReference>
<feature type="domain" description="HTH cro/C1-type" evidence="1">
    <location>
        <begin position="18"/>
        <end position="77"/>
    </location>
</feature>
<sequence length="143" mass="16874">MKIQIIISYLDFFIIEKVRELRIRATPYMDQVTLAQHLGLSEGYIGNIENPKIRSKYNIRMLTRIAEALNLDSYKYFFPEDVLKYDLVKICLDLKKVSTRKHEMDGEGNIVKRFEVLSITPLSQEEKEAWKRNALNYLTVIEK</sequence>
<evidence type="ECO:0000313" key="3">
    <source>
        <dbReference type="Proteomes" id="UP001148482"/>
    </source>
</evidence>
<dbReference type="PROSITE" id="PS50943">
    <property type="entry name" value="HTH_CROC1"/>
    <property type="match status" value="1"/>
</dbReference>